<dbReference type="PANTHER" id="PTHR46965:SF1">
    <property type="entry name" value="BTB_POZ DOMAIN-CONTAINING PROTEIN 19"/>
    <property type="match status" value="1"/>
</dbReference>
<feature type="compositionally biased region" description="Gly residues" evidence="1">
    <location>
        <begin position="692"/>
        <end position="704"/>
    </location>
</feature>
<evidence type="ECO:0000256" key="1">
    <source>
        <dbReference type="SAM" id="MobiDB-lite"/>
    </source>
</evidence>
<gene>
    <name evidence="3" type="ORF">M0812_08703</name>
</gene>
<evidence type="ECO:0000259" key="2">
    <source>
        <dbReference type="PROSITE" id="PS50097"/>
    </source>
</evidence>
<accession>A0AAV7ZYI0</accession>
<comment type="caution">
    <text evidence="3">The sequence shown here is derived from an EMBL/GenBank/DDBJ whole genome shotgun (WGS) entry which is preliminary data.</text>
</comment>
<dbReference type="InterPro" id="IPR042846">
    <property type="entry name" value="BTBD19"/>
</dbReference>
<dbReference type="InterPro" id="IPR000210">
    <property type="entry name" value="BTB/POZ_dom"/>
</dbReference>
<dbReference type="InterPro" id="IPR011333">
    <property type="entry name" value="SKP1/BTB/POZ_sf"/>
</dbReference>
<sequence>MFKLANIKDDLSTLINDQTTCDLIFYVGKEKKIVYGHKLLFCLQNNSWYQQLYFTDLKKNRHQKLIKHLPNIEPELFQKVIEFCYTKETKLELGTVWDLILFSMKENFLNLANYCCLFILNNLDQKDPFQILQKTIDDSKLLEDLFVDKLQKGVLRFIAKHSAKYFKKKNYFLHLSFPIIKLILMNQKLTIKEYLLLEHLIEKYHQKNECAQIKNFNKNELFPFIYPHLISQHSLEKMSTEFKKKYEGQSNFWDPFDNYLKDHKNFCKRFPKSKNKNYSRYQFFKKNPNLSKISNTNVKLIKKKLSLINQNNNNNNLNKLGITPSYSEKESDSVLSDKKNYNSTYREKEKEKEKEKEREREKENTEMKGKRRKGKGKKKEKRKRKMKGKKKLSRNNDDDLINNLIEIEKIPIQSRNLYQTEFIQTLLLVSDSKRKRVEQIVTTLEKSNAFLNIKVKYINQKLPKWKSMQKANAIFLYTFDRKPKNSKKLGNMLASYVEDGGGLVICAYKALSILMYNSHKDANLGGRIVNDFLPTTRGEIIHGKRNSIGKVLLPNHEIMKGVGIFDGGRYSCRMECQIIQTADNSKTLKFENSQNVSQVEKNSVTNNINKENLLFNFDNLENTDNLSSDILNYYENTSQRITEQEQSDFFIEKMGGNQNENENENENISNQDQGLIEIINNNNANERVENGNGNGNGKEGGIGKGAKENGVNSVDDNGGGDDEGEGVKGQGGEEEQPKDEGEEKIEGGIKLCEKNDSLELVMEEKEGQNIENVLNKNENENVKKIKKLSSESDLQCDVTRVIALWGDGNPLVSIRKKSPTNGYVCVLNLLPVFNHGYILKSNDAPLIITNSIQFVANN</sequence>
<dbReference type="PANTHER" id="PTHR46965">
    <property type="entry name" value="BTB/POZ DOMAIN-CONTAINING PROTEIN 19"/>
    <property type="match status" value="1"/>
</dbReference>
<feature type="compositionally biased region" description="Basic and acidic residues" evidence="1">
    <location>
        <begin position="327"/>
        <end position="368"/>
    </location>
</feature>
<evidence type="ECO:0000313" key="3">
    <source>
        <dbReference type="EMBL" id="KAJ3446166.1"/>
    </source>
</evidence>
<feature type="compositionally biased region" description="Low complexity" evidence="1">
    <location>
        <begin position="310"/>
        <end position="320"/>
    </location>
</feature>
<proteinExistence type="predicted"/>
<feature type="compositionally biased region" description="Basic and acidic residues" evidence="1">
    <location>
        <begin position="738"/>
        <end position="747"/>
    </location>
</feature>
<dbReference type="EMBL" id="JANTQA010000021">
    <property type="protein sequence ID" value="KAJ3446166.1"/>
    <property type="molecule type" value="Genomic_DNA"/>
</dbReference>
<protein>
    <submittedName>
        <fullName evidence="3">Btb/poz domain-containing protein</fullName>
    </submittedName>
</protein>
<dbReference type="AlphaFoldDB" id="A0AAV7ZYI0"/>
<feature type="region of interest" description="Disordered" evidence="1">
    <location>
        <begin position="310"/>
        <end position="395"/>
    </location>
</feature>
<evidence type="ECO:0000313" key="4">
    <source>
        <dbReference type="Proteomes" id="UP001146793"/>
    </source>
</evidence>
<dbReference type="Gene3D" id="3.30.710.10">
    <property type="entry name" value="Potassium Channel Kv1.1, Chain A"/>
    <property type="match status" value="1"/>
</dbReference>
<name>A0AAV7ZYI0_9EUKA</name>
<reference evidence="3" key="1">
    <citation type="submission" date="2022-08" db="EMBL/GenBank/DDBJ databases">
        <title>Novel sulphate-reducing endosymbionts in the free-living metamonad Anaeramoeba.</title>
        <authorList>
            <person name="Jerlstrom-Hultqvist J."/>
            <person name="Cepicka I."/>
            <person name="Gallot-Lavallee L."/>
            <person name="Salas-Leiva D."/>
            <person name="Curtis B.A."/>
            <person name="Zahonova K."/>
            <person name="Pipaliya S."/>
            <person name="Dacks J."/>
            <person name="Roger A.J."/>
        </authorList>
    </citation>
    <scope>NUCLEOTIDE SEQUENCE</scope>
    <source>
        <strain evidence="3">Busselton2</strain>
    </source>
</reference>
<feature type="region of interest" description="Disordered" evidence="1">
    <location>
        <begin position="685"/>
        <end position="747"/>
    </location>
</feature>
<dbReference type="PROSITE" id="PS50097">
    <property type="entry name" value="BTB"/>
    <property type="match status" value="1"/>
</dbReference>
<feature type="compositionally biased region" description="Basic residues" evidence="1">
    <location>
        <begin position="369"/>
        <end position="393"/>
    </location>
</feature>
<feature type="domain" description="BTB" evidence="2">
    <location>
        <begin position="21"/>
        <end position="93"/>
    </location>
</feature>
<dbReference type="SUPFAM" id="SSF54695">
    <property type="entry name" value="POZ domain"/>
    <property type="match status" value="1"/>
</dbReference>
<dbReference type="Proteomes" id="UP001146793">
    <property type="component" value="Unassembled WGS sequence"/>
</dbReference>
<dbReference type="Pfam" id="PF00651">
    <property type="entry name" value="BTB"/>
    <property type="match status" value="1"/>
</dbReference>
<organism evidence="3 4">
    <name type="scientific">Anaeramoeba flamelloides</name>
    <dbReference type="NCBI Taxonomy" id="1746091"/>
    <lineage>
        <taxon>Eukaryota</taxon>
        <taxon>Metamonada</taxon>
        <taxon>Anaeramoebidae</taxon>
        <taxon>Anaeramoeba</taxon>
    </lineage>
</organism>